<comment type="similarity">
    <text evidence="5">Belongs to the RecA family. RAD51 subfamily.</text>
</comment>
<dbReference type="Pfam" id="PF14520">
    <property type="entry name" value="HHH_5"/>
    <property type="match status" value="1"/>
</dbReference>
<evidence type="ECO:0000256" key="7">
    <source>
        <dbReference type="ARBA" id="ARBA00012063"/>
    </source>
</evidence>
<evidence type="ECO:0000256" key="5">
    <source>
        <dbReference type="ARBA" id="ARBA00007095"/>
    </source>
</evidence>
<comment type="similarity">
    <text evidence="6">Belongs to the peptidase M49 family.</text>
</comment>
<dbReference type="PROSITE" id="PS50163">
    <property type="entry name" value="RECA_3"/>
    <property type="match status" value="1"/>
</dbReference>
<dbReference type="InterPro" id="IPR020587">
    <property type="entry name" value="RecA_monomer-monomer_interface"/>
</dbReference>
<keyword evidence="10" id="KW-0963">Cytoplasm</keyword>
<evidence type="ECO:0000256" key="17">
    <source>
        <dbReference type="ARBA" id="ARBA00023049"/>
    </source>
</evidence>
<comment type="cofactor">
    <cofactor evidence="2">
        <name>Zn(2+)</name>
        <dbReference type="ChEBI" id="CHEBI:29105"/>
    </cofactor>
</comment>
<dbReference type="GO" id="GO:0003690">
    <property type="term" value="F:double-stranded DNA binding"/>
    <property type="evidence" value="ECO:0007669"/>
    <property type="project" value="InterPro"/>
</dbReference>
<protein>
    <recommendedName>
        <fullName evidence="8">Dipeptidyl peptidase 3</fullName>
        <ecNumber evidence="7">3.4.14.4</ecNumber>
    </recommendedName>
    <alternativeName>
        <fullName evidence="19">Dipeptidyl aminopeptidase III</fullName>
    </alternativeName>
    <alternativeName>
        <fullName evidence="20">Dipeptidyl peptidase III</fullName>
    </alternativeName>
</protein>
<evidence type="ECO:0000313" key="27">
    <source>
        <dbReference type="EMBL" id="KAK2575521.1"/>
    </source>
</evidence>
<evidence type="ECO:0000256" key="11">
    <source>
        <dbReference type="ARBA" id="ARBA00022670"/>
    </source>
</evidence>
<evidence type="ECO:0000256" key="3">
    <source>
        <dbReference type="ARBA" id="ARBA00004123"/>
    </source>
</evidence>
<dbReference type="Gene3D" id="1.10.150.20">
    <property type="entry name" value="5' to 3' exonuclease, C-terminal subdomain"/>
    <property type="match status" value="1"/>
</dbReference>
<dbReference type="InterPro" id="IPR010995">
    <property type="entry name" value="DNA_repair_Rad51/TF_NusA_a-hlx"/>
</dbReference>
<dbReference type="Pfam" id="PF08423">
    <property type="entry name" value="Rad51"/>
    <property type="match status" value="1"/>
</dbReference>
<keyword evidence="13 23" id="KW-0547">Nucleotide-binding</keyword>
<evidence type="ECO:0000256" key="24">
    <source>
        <dbReference type="SAM" id="MobiDB-lite"/>
    </source>
</evidence>
<dbReference type="GO" id="GO:0000150">
    <property type="term" value="F:DNA strand exchange activity"/>
    <property type="evidence" value="ECO:0007669"/>
    <property type="project" value="InterPro"/>
</dbReference>
<evidence type="ECO:0000259" key="25">
    <source>
        <dbReference type="PROSITE" id="PS50162"/>
    </source>
</evidence>
<feature type="region of interest" description="Disordered" evidence="24">
    <location>
        <begin position="1"/>
        <end position="25"/>
    </location>
</feature>
<dbReference type="Gene3D" id="3.30.540.30">
    <property type="match status" value="3"/>
</dbReference>
<dbReference type="InterPro" id="IPR003593">
    <property type="entry name" value="AAA+_ATPase"/>
</dbReference>
<dbReference type="NCBIfam" id="NF003301">
    <property type="entry name" value="PRK04301.1"/>
    <property type="match status" value="1"/>
</dbReference>
<evidence type="ECO:0000256" key="23">
    <source>
        <dbReference type="RuleBase" id="RU003422"/>
    </source>
</evidence>
<comment type="catalytic activity">
    <reaction evidence="1">
        <text>Release of an N-terminal dipeptide from a peptide comprising four or more residues, with broad specificity. Also acts on dipeptidyl 2-naphthylamides.</text>
        <dbReference type="EC" id="3.4.14.4"/>
    </reaction>
</comment>
<dbReference type="InterPro" id="IPR020588">
    <property type="entry name" value="RecA_ATP-bd"/>
</dbReference>
<dbReference type="GO" id="GO:0008239">
    <property type="term" value="F:dipeptidyl-peptidase activity"/>
    <property type="evidence" value="ECO:0007669"/>
    <property type="project" value="UniProtKB-EC"/>
</dbReference>
<dbReference type="GO" id="GO:0005694">
    <property type="term" value="C:chromosome"/>
    <property type="evidence" value="ECO:0007669"/>
    <property type="project" value="UniProtKB-ARBA"/>
</dbReference>
<comment type="subunit">
    <text evidence="22">Forms linear homooligomers, giving rise to a RAD51 nucleoprotein filament, which is essential for strand-pairing reactions during DNA recombination.</text>
</comment>
<reference evidence="27" key="2">
    <citation type="journal article" date="2023" name="Commun. Biol.">
        <title>Intrasexual cuticular hydrocarbon dimorphism in a wasp sheds light on hydrocarbon biosynthesis genes in Hymenoptera.</title>
        <authorList>
            <person name="Moris V.C."/>
            <person name="Podsiadlowski L."/>
            <person name="Martin S."/>
            <person name="Oeyen J.P."/>
            <person name="Donath A."/>
            <person name="Petersen M."/>
            <person name="Wilbrandt J."/>
            <person name="Misof B."/>
            <person name="Liedtke D."/>
            <person name="Thamm M."/>
            <person name="Scheiner R."/>
            <person name="Schmitt T."/>
            <person name="Niehuis O."/>
        </authorList>
    </citation>
    <scope>NUCLEOTIDE SEQUENCE</scope>
    <source>
        <strain evidence="27">GBR_01_08_01A</strain>
    </source>
</reference>
<dbReference type="FunFam" id="3.30.540.30:FF:000008">
    <property type="entry name" value="Dipeptidyl peptidase 3"/>
    <property type="match status" value="1"/>
</dbReference>
<dbReference type="GO" id="GO:0003697">
    <property type="term" value="F:single-stranded DNA binding"/>
    <property type="evidence" value="ECO:0007669"/>
    <property type="project" value="InterPro"/>
</dbReference>
<dbReference type="GO" id="GO:0140664">
    <property type="term" value="F:ATP-dependent DNA damage sensor activity"/>
    <property type="evidence" value="ECO:0007669"/>
    <property type="project" value="InterPro"/>
</dbReference>
<accession>A0AAD9VI30</accession>
<feature type="domain" description="RecA family profile 2" evidence="26">
    <location>
        <begin position="284"/>
        <end position="350"/>
    </location>
</feature>
<evidence type="ECO:0000256" key="18">
    <source>
        <dbReference type="ARBA" id="ARBA00023242"/>
    </source>
</evidence>
<dbReference type="NCBIfam" id="TIGR02239">
    <property type="entry name" value="recomb_RAD51"/>
    <property type="match status" value="1"/>
</dbReference>
<dbReference type="InterPro" id="IPR013632">
    <property type="entry name" value="Rad51_C"/>
</dbReference>
<keyword evidence="14" id="KW-0378">Hydrolase</keyword>
<dbReference type="EMBL" id="JAIFRP010004413">
    <property type="protein sequence ID" value="KAK2575521.1"/>
    <property type="molecule type" value="Genomic_DNA"/>
</dbReference>
<dbReference type="PANTHER" id="PTHR23422">
    <property type="entry name" value="DIPEPTIDYL PEPTIDASE III-RELATED"/>
    <property type="match status" value="1"/>
</dbReference>
<evidence type="ECO:0000313" key="28">
    <source>
        <dbReference type="Proteomes" id="UP001258017"/>
    </source>
</evidence>
<dbReference type="Gene3D" id="3.40.50.300">
    <property type="entry name" value="P-loop containing nucleotide triphosphate hydrolases"/>
    <property type="match status" value="1"/>
</dbReference>
<feature type="compositionally biased region" description="Acidic residues" evidence="24">
    <location>
        <begin position="14"/>
        <end position="24"/>
    </location>
</feature>
<evidence type="ECO:0000256" key="6">
    <source>
        <dbReference type="ARBA" id="ARBA00010200"/>
    </source>
</evidence>
<evidence type="ECO:0000256" key="16">
    <source>
        <dbReference type="ARBA" id="ARBA00022840"/>
    </source>
</evidence>
<dbReference type="EC" id="3.4.14.4" evidence="7"/>
<comment type="caution">
    <text evidence="27">The sequence shown here is derived from an EMBL/GenBank/DDBJ whole genome shotgun (WGS) entry which is preliminary data.</text>
</comment>
<evidence type="ECO:0000256" key="8">
    <source>
        <dbReference type="ARBA" id="ARBA00014713"/>
    </source>
</evidence>
<keyword evidence="11" id="KW-0645">Protease</keyword>
<dbReference type="FunFam" id="1.10.150.20:FF:000008">
    <property type="entry name" value="DNA repair protein RAD51 homolog"/>
    <property type="match status" value="1"/>
</dbReference>
<evidence type="ECO:0000256" key="19">
    <source>
        <dbReference type="ARBA" id="ARBA00031288"/>
    </source>
</evidence>
<evidence type="ECO:0000256" key="12">
    <source>
        <dbReference type="ARBA" id="ARBA00022723"/>
    </source>
</evidence>
<gene>
    <name evidence="27" type="ORF">KPH14_011241</name>
</gene>
<dbReference type="InterPro" id="IPR039461">
    <property type="entry name" value="Peptidase_M49"/>
</dbReference>
<dbReference type="InterPro" id="IPR011941">
    <property type="entry name" value="DNA_recomb/repair_Rad51"/>
</dbReference>
<evidence type="ECO:0000259" key="26">
    <source>
        <dbReference type="PROSITE" id="PS50163"/>
    </source>
</evidence>
<comment type="function">
    <text evidence="21">Plays an important role in homologous strand exchange, a key step in DNA repair through homologous recombination (HR). Binds to single-stranded DNA in an ATP-dependent manner to form nucleoprotein filaments which are essential for the homology search and strand exchange. Catalyzes the recognition of homology and strand exchange between homologous DNA partners to form a joint molecule between a processed DNA break and the repair template. Recruited to resolve stalled replication forks during replication stress. Also involved in interstrand cross-link repair.</text>
</comment>
<dbReference type="GO" id="GO:0006508">
    <property type="term" value="P:proteolysis"/>
    <property type="evidence" value="ECO:0007669"/>
    <property type="project" value="UniProtKB-KW"/>
</dbReference>
<keyword evidence="17" id="KW-0482">Metalloprotease</keyword>
<dbReference type="InterPro" id="IPR027417">
    <property type="entry name" value="P-loop_NTPase"/>
</dbReference>
<dbReference type="GO" id="GO:1990426">
    <property type="term" value="P:mitotic recombination-dependent replication fork processing"/>
    <property type="evidence" value="ECO:0007669"/>
    <property type="project" value="InterPro"/>
</dbReference>
<dbReference type="SUPFAM" id="SSF47794">
    <property type="entry name" value="Rad51 N-terminal domain-like"/>
    <property type="match status" value="1"/>
</dbReference>
<keyword evidence="15" id="KW-0862">Zinc</keyword>
<keyword evidence="16 23" id="KW-0067">ATP-binding</keyword>
<keyword evidence="18" id="KW-0539">Nucleus</keyword>
<evidence type="ECO:0000256" key="20">
    <source>
        <dbReference type="ARBA" id="ARBA00032119"/>
    </source>
</evidence>
<dbReference type="PANTHER" id="PTHR23422:SF11">
    <property type="entry name" value="DIPEPTIDYL PEPTIDASE 3"/>
    <property type="match status" value="1"/>
</dbReference>
<dbReference type="SUPFAM" id="SSF52540">
    <property type="entry name" value="P-loop containing nucleoside triphosphate hydrolases"/>
    <property type="match status" value="1"/>
</dbReference>
<dbReference type="GO" id="GO:0000724">
    <property type="term" value="P:double-strand break repair via homologous recombination"/>
    <property type="evidence" value="ECO:0007669"/>
    <property type="project" value="InterPro"/>
</dbReference>
<evidence type="ECO:0000256" key="21">
    <source>
        <dbReference type="ARBA" id="ARBA00056736"/>
    </source>
</evidence>
<evidence type="ECO:0000256" key="14">
    <source>
        <dbReference type="ARBA" id="ARBA00022801"/>
    </source>
</evidence>
<dbReference type="FunFam" id="3.40.50.300:FF:000092">
    <property type="entry name" value="DNA repair protein Rad51 homolog"/>
    <property type="match status" value="1"/>
</dbReference>
<dbReference type="PROSITE" id="PS50162">
    <property type="entry name" value="RECA_2"/>
    <property type="match status" value="1"/>
</dbReference>
<evidence type="ECO:0000256" key="1">
    <source>
        <dbReference type="ARBA" id="ARBA00001336"/>
    </source>
</evidence>
<dbReference type="FunFam" id="3.30.540.30:FF:000002">
    <property type="entry name" value="Dipeptidyl peptidase 3"/>
    <property type="match status" value="1"/>
</dbReference>
<keyword evidence="28" id="KW-1185">Reference proteome</keyword>
<evidence type="ECO:0000256" key="9">
    <source>
        <dbReference type="ARBA" id="ARBA00022438"/>
    </source>
</evidence>
<comment type="subcellular location">
    <subcellularLocation>
        <location evidence="4">Cytoplasm</location>
    </subcellularLocation>
    <subcellularLocation>
        <location evidence="3">Nucleus</location>
    </subcellularLocation>
</comment>
<dbReference type="GO" id="GO:0004177">
    <property type="term" value="F:aminopeptidase activity"/>
    <property type="evidence" value="ECO:0007669"/>
    <property type="project" value="UniProtKB-KW"/>
</dbReference>
<keyword evidence="9" id="KW-0031">Aminopeptidase</keyword>
<feature type="domain" description="RecA family profile 1" evidence="25">
    <location>
        <begin position="105"/>
        <end position="276"/>
    </location>
</feature>
<name>A0AAD9VI30_9HYME</name>
<evidence type="ECO:0000256" key="22">
    <source>
        <dbReference type="ARBA" id="ARBA00062901"/>
    </source>
</evidence>
<dbReference type="FunFam" id="3.30.540.30:FF:000001">
    <property type="entry name" value="Dipeptidyl peptidase 3"/>
    <property type="match status" value="1"/>
</dbReference>
<keyword evidence="12" id="KW-0479">Metal-binding</keyword>
<dbReference type="Proteomes" id="UP001258017">
    <property type="component" value="Unassembled WGS sequence"/>
</dbReference>
<dbReference type="GO" id="GO:0005737">
    <property type="term" value="C:cytoplasm"/>
    <property type="evidence" value="ECO:0007669"/>
    <property type="project" value="UniProtKB-SubCell"/>
</dbReference>
<reference evidence="27" key="1">
    <citation type="submission" date="2021-08" db="EMBL/GenBank/DDBJ databases">
        <authorList>
            <person name="Misof B."/>
            <person name="Oliver O."/>
            <person name="Podsiadlowski L."/>
            <person name="Donath A."/>
            <person name="Peters R."/>
            <person name="Mayer C."/>
            <person name="Rust J."/>
            <person name="Gunkel S."/>
            <person name="Lesny P."/>
            <person name="Martin S."/>
            <person name="Oeyen J.P."/>
            <person name="Petersen M."/>
            <person name="Panagiotis P."/>
            <person name="Wilbrandt J."/>
            <person name="Tanja T."/>
        </authorList>
    </citation>
    <scope>NUCLEOTIDE SEQUENCE</scope>
    <source>
        <strain evidence="27">GBR_01_08_01A</strain>
        <tissue evidence="27">Thorax + abdomen</tissue>
    </source>
</reference>
<evidence type="ECO:0000256" key="15">
    <source>
        <dbReference type="ARBA" id="ARBA00022833"/>
    </source>
</evidence>
<dbReference type="SMART" id="SM00382">
    <property type="entry name" value="AAA"/>
    <property type="match status" value="1"/>
</dbReference>
<dbReference type="CDD" id="cd19513">
    <property type="entry name" value="Rad51"/>
    <property type="match status" value="1"/>
</dbReference>
<sequence>MSATASVSLNEKDAEVDDDNDTDDYNPQAKLIKTLERNGITAGDIKKLEEAGYHTVEAVAYAPKKHLISIKGISEAKADKILQEASKLVVMGFKSATEIHQTRANIVYVTTGSTELDRLLGGGIETGSITEIFGEFRTGKSQLCHTLAVNCQLPIDMGGAEGKCLYIDTEGTFRPERLIAVAERYKIAGDSVLDNVACARAYNTDHQTQLVIQASAMMTESRYAMLIVDSATALYRTDYSGRGELSARQNHLARFLRMLLRIADEHGVAVVITNQVVAQVDGAASMFGGDQKKPIGGNIIAHASTTRLYLRKGRGETRICKIYDSPCLPESEAMFAINADEHRQKLTSGILSDLIYFCLKSKYYSHIKMSDDISLYTLPNNQPVVSLECESVFKSLTLNEKLYAHYLSQAAWNGGLIVEIQTSQESPLIFALLHKIFLAESINDLKDSALHAGVSEDEFTAFLVYVCGILSNGGNYKSFGDSKIIPNLPQSKFEVIVKGSKAFKEKSTEIQYLWDNVHDVMYSLENKLKSLGLGDKGVTTYFSANCTVEDAELVNKFMQSKGLESYNTRCFKNVIESDNSGKKEKTKMYEIRLASVEERDDPKITLPAENFDGAIFKITRGDYSKILMLVNENLEKAKEYAANETERNMLEKYISHFKTGSLKDHKDGSRYWIRDKSPAVETYIGFIETYRDPAGQRAEFEGFVAMVNKEMSQKFAELVNKSMELLPKLPWGSDFEKDEFLRPDFTSLDVLTFSSSGIPAGINIPNYDEIRQSEGFKNVSLGNVIPANMKQDVLPFLSLEDIVLMNKYRIPSFEVQVGLHELLGHGSGKLLRQLGPDNFNFDSKKVKNPLTGELVDKYFLVGETYDSKFGAMGSSYEECRAEAVGLYLCLEKDVIRVFGYEEDVANDIIYVNWLSLLWNGCAKALEMYEPSTKKWLQAHSQARYVLLRVCLEAGEDFVTVTETEPGKNLRMSLDRSKIETVGKKAIGEFLKKLQIYKSTADIDAARKMYEKYSEVPDSGPYPWARWRNIVLANKQPRKIFVQSNTFIQNENGVTDVAIKNYEPTFSGLIQSWVERFPTADVSEILIQLWEKDKKYFILDNTN</sequence>
<dbReference type="GO" id="GO:0005634">
    <property type="term" value="C:nucleus"/>
    <property type="evidence" value="ECO:0007669"/>
    <property type="project" value="UniProtKB-SubCell"/>
</dbReference>
<dbReference type="GO" id="GO:0046872">
    <property type="term" value="F:metal ion binding"/>
    <property type="evidence" value="ECO:0007669"/>
    <property type="project" value="UniProtKB-KW"/>
</dbReference>
<evidence type="ECO:0000256" key="13">
    <source>
        <dbReference type="ARBA" id="ARBA00022741"/>
    </source>
</evidence>
<organism evidence="27 28">
    <name type="scientific">Odynerus spinipes</name>
    <dbReference type="NCBI Taxonomy" id="1348599"/>
    <lineage>
        <taxon>Eukaryota</taxon>
        <taxon>Metazoa</taxon>
        <taxon>Ecdysozoa</taxon>
        <taxon>Arthropoda</taxon>
        <taxon>Hexapoda</taxon>
        <taxon>Insecta</taxon>
        <taxon>Pterygota</taxon>
        <taxon>Neoptera</taxon>
        <taxon>Endopterygota</taxon>
        <taxon>Hymenoptera</taxon>
        <taxon>Apocrita</taxon>
        <taxon>Aculeata</taxon>
        <taxon>Vespoidea</taxon>
        <taxon>Vespidae</taxon>
        <taxon>Eumeninae</taxon>
        <taxon>Odynerus</taxon>
    </lineage>
</organism>
<dbReference type="Pfam" id="PF03571">
    <property type="entry name" value="Peptidase_M49"/>
    <property type="match status" value="1"/>
</dbReference>
<evidence type="ECO:0000256" key="4">
    <source>
        <dbReference type="ARBA" id="ARBA00004496"/>
    </source>
</evidence>
<dbReference type="GO" id="GO:0008237">
    <property type="term" value="F:metallopeptidase activity"/>
    <property type="evidence" value="ECO:0007669"/>
    <property type="project" value="UniProtKB-KW"/>
</dbReference>
<proteinExistence type="inferred from homology"/>
<dbReference type="GO" id="GO:0005524">
    <property type="term" value="F:ATP binding"/>
    <property type="evidence" value="ECO:0007669"/>
    <property type="project" value="UniProtKB-KW"/>
</dbReference>
<evidence type="ECO:0000256" key="2">
    <source>
        <dbReference type="ARBA" id="ARBA00001947"/>
    </source>
</evidence>
<dbReference type="AlphaFoldDB" id="A0AAD9VI30"/>
<evidence type="ECO:0000256" key="10">
    <source>
        <dbReference type="ARBA" id="ARBA00022490"/>
    </source>
</evidence>